<feature type="region of interest" description="Disordered" evidence="1">
    <location>
        <begin position="1"/>
        <end position="77"/>
    </location>
</feature>
<proteinExistence type="predicted"/>
<gene>
    <name evidence="2" type="ORF">GN958_ATG08202</name>
</gene>
<protein>
    <submittedName>
        <fullName evidence="2">Uncharacterized protein</fullName>
    </submittedName>
</protein>
<evidence type="ECO:0000256" key="1">
    <source>
        <dbReference type="SAM" id="MobiDB-lite"/>
    </source>
</evidence>
<feature type="compositionally biased region" description="Polar residues" evidence="1">
    <location>
        <begin position="1"/>
        <end position="12"/>
    </location>
</feature>
<evidence type="ECO:0000313" key="2">
    <source>
        <dbReference type="EMBL" id="KAF4142601.1"/>
    </source>
</evidence>
<dbReference type="AlphaFoldDB" id="A0A8S9UP71"/>
<sequence>MWTYSKPPSSTSEEGESIFSGGRAVEYHAIETGLIQDDEEDATCEESGDEADGNEGYDGEDSDGVSGTGDDGGEGELVRATTIDYGVALSANTVDALFGSDSEDNETPDLSRNAARLPTAAIRSGSGPIFWR</sequence>
<evidence type="ECO:0000313" key="3">
    <source>
        <dbReference type="Proteomes" id="UP000704712"/>
    </source>
</evidence>
<organism evidence="2 3">
    <name type="scientific">Phytophthora infestans</name>
    <name type="common">Potato late blight agent</name>
    <name type="synonym">Botrytis infestans</name>
    <dbReference type="NCBI Taxonomy" id="4787"/>
    <lineage>
        <taxon>Eukaryota</taxon>
        <taxon>Sar</taxon>
        <taxon>Stramenopiles</taxon>
        <taxon>Oomycota</taxon>
        <taxon>Peronosporomycetes</taxon>
        <taxon>Peronosporales</taxon>
        <taxon>Peronosporaceae</taxon>
        <taxon>Phytophthora</taxon>
    </lineage>
</organism>
<dbReference type="Proteomes" id="UP000704712">
    <property type="component" value="Unassembled WGS sequence"/>
</dbReference>
<comment type="caution">
    <text evidence="2">The sequence shown here is derived from an EMBL/GenBank/DDBJ whole genome shotgun (WGS) entry which is preliminary data.</text>
</comment>
<accession>A0A8S9UP71</accession>
<reference evidence="2" key="1">
    <citation type="submission" date="2020-03" db="EMBL/GenBank/DDBJ databases">
        <title>Hybrid Assembly of Korean Phytophthora infestans isolates.</title>
        <authorList>
            <person name="Prokchorchik M."/>
            <person name="Lee Y."/>
            <person name="Seo J."/>
            <person name="Cho J.-H."/>
            <person name="Park Y.-E."/>
            <person name="Jang D.-C."/>
            <person name="Im J.-S."/>
            <person name="Choi J.-G."/>
            <person name="Park H.-J."/>
            <person name="Lee G.-B."/>
            <person name="Lee Y.-G."/>
            <person name="Hong S.-Y."/>
            <person name="Cho K."/>
            <person name="Sohn K.H."/>
        </authorList>
    </citation>
    <scope>NUCLEOTIDE SEQUENCE</scope>
    <source>
        <strain evidence="2">KR_2_A2</strain>
    </source>
</reference>
<dbReference type="EMBL" id="JAACNO010001166">
    <property type="protein sequence ID" value="KAF4142601.1"/>
    <property type="molecule type" value="Genomic_DNA"/>
</dbReference>
<feature type="compositionally biased region" description="Acidic residues" evidence="1">
    <location>
        <begin position="36"/>
        <end position="63"/>
    </location>
</feature>
<name>A0A8S9UP71_PHYIN</name>